<evidence type="ECO:0000256" key="4">
    <source>
        <dbReference type="ARBA" id="ARBA00022723"/>
    </source>
</evidence>
<evidence type="ECO:0000259" key="9">
    <source>
        <dbReference type="PROSITE" id="PS50255"/>
    </source>
</evidence>
<dbReference type="PANTHER" id="PTHR19359">
    <property type="entry name" value="CYTOCHROME B5"/>
    <property type="match status" value="1"/>
</dbReference>
<sequence>MPSISALYSIQEVSQHSSSDDCWIIIDGKVYDLTSYLDEHPGGDDIIVTATGRDATDDFEDAGHSKDARELMEKFYIGLLDTSSSDSLKLETNQVDSYATLVQTLTKQYWKAPVAVIGKFIGSQMEFDPTTLPLIPLQKNQTIQ</sequence>
<dbReference type="Proteomes" id="UP000321393">
    <property type="component" value="Unassembled WGS sequence"/>
</dbReference>
<dbReference type="GO" id="GO:0020037">
    <property type="term" value="F:heme binding"/>
    <property type="evidence" value="ECO:0007669"/>
    <property type="project" value="UniProtKB-UniRule"/>
</dbReference>
<dbReference type="Pfam" id="PF00173">
    <property type="entry name" value="Cyt-b5"/>
    <property type="match status" value="1"/>
</dbReference>
<dbReference type="InterPro" id="IPR050668">
    <property type="entry name" value="Cytochrome_b5"/>
</dbReference>
<organism evidence="10 11">
    <name type="scientific">Cucumis melo var. makuwa</name>
    <name type="common">Oriental melon</name>
    <dbReference type="NCBI Taxonomy" id="1194695"/>
    <lineage>
        <taxon>Eukaryota</taxon>
        <taxon>Viridiplantae</taxon>
        <taxon>Streptophyta</taxon>
        <taxon>Embryophyta</taxon>
        <taxon>Tracheophyta</taxon>
        <taxon>Spermatophyta</taxon>
        <taxon>Magnoliopsida</taxon>
        <taxon>eudicotyledons</taxon>
        <taxon>Gunneridae</taxon>
        <taxon>Pentapetalae</taxon>
        <taxon>rosids</taxon>
        <taxon>fabids</taxon>
        <taxon>Cucurbitales</taxon>
        <taxon>Cucurbitaceae</taxon>
        <taxon>Benincaseae</taxon>
        <taxon>Cucumis</taxon>
    </lineage>
</organism>
<evidence type="ECO:0000313" key="10">
    <source>
        <dbReference type="EMBL" id="KAA0064772.1"/>
    </source>
</evidence>
<dbReference type="PROSITE" id="PS50255">
    <property type="entry name" value="CYTOCHROME_B5_2"/>
    <property type="match status" value="1"/>
</dbReference>
<evidence type="ECO:0000256" key="2">
    <source>
        <dbReference type="ARBA" id="ARBA00022617"/>
    </source>
</evidence>
<protein>
    <submittedName>
        <fullName evidence="10">Cytochrome b5</fullName>
    </submittedName>
</protein>
<dbReference type="GO" id="GO:0046872">
    <property type="term" value="F:metal ion binding"/>
    <property type="evidence" value="ECO:0007669"/>
    <property type="project" value="UniProtKB-UniRule"/>
</dbReference>
<dbReference type="FunFam" id="3.10.120.10:FF:000002">
    <property type="entry name" value="Cytochrome b5 type B"/>
    <property type="match status" value="1"/>
</dbReference>
<keyword evidence="5 8" id="KW-0408">Iron</keyword>
<dbReference type="SMART" id="SM01117">
    <property type="entry name" value="Cyt-b5"/>
    <property type="match status" value="1"/>
</dbReference>
<evidence type="ECO:0000256" key="3">
    <source>
        <dbReference type="ARBA" id="ARBA00022692"/>
    </source>
</evidence>
<evidence type="ECO:0000256" key="6">
    <source>
        <dbReference type="ARBA" id="ARBA00023136"/>
    </source>
</evidence>
<dbReference type="InterPro" id="IPR018506">
    <property type="entry name" value="Cyt_B5_heme-BS"/>
</dbReference>
<feature type="domain" description="Cytochrome b5 heme-binding" evidence="9">
    <location>
        <begin position="5"/>
        <end position="81"/>
    </location>
</feature>
<accession>A0A5A7V8T8</accession>
<dbReference type="PANTHER" id="PTHR19359:SF25">
    <property type="entry name" value="CYTOCHROME B5 HEME-BINDING DOMAIN-CONTAINING PROTEIN"/>
    <property type="match status" value="1"/>
</dbReference>
<dbReference type="EMBL" id="SSTE01001846">
    <property type="protein sequence ID" value="KAA0064772.1"/>
    <property type="molecule type" value="Genomic_DNA"/>
</dbReference>
<dbReference type="InterPro" id="IPR036400">
    <property type="entry name" value="Cyt_B5-like_heme/steroid_sf"/>
</dbReference>
<comment type="caution">
    <text evidence="10">The sequence shown here is derived from an EMBL/GenBank/DDBJ whole genome shotgun (WGS) entry which is preliminary data.</text>
</comment>
<proteinExistence type="inferred from homology"/>
<dbReference type="InterPro" id="IPR001199">
    <property type="entry name" value="Cyt_B5-like_heme/steroid-bd"/>
</dbReference>
<evidence type="ECO:0000256" key="5">
    <source>
        <dbReference type="ARBA" id="ARBA00023004"/>
    </source>
</evidence>
<dbReference type="SUPFAM" id="SSF55856">
    <property type="entry name" value="Cytochrome b5-like heme/steroid binding domain"/>
    <property type="match status" value="1"/>
</dbReference>
<dbReference type="OrthoDB" id="260519at2759"/>
<evidence type="ECO:0000256" key="7">
    <source>
        <dbReference type="ARBA" id="ARBA00038168"/>
    </source>
</evidence>
<reference evidence="10 11" key="1">
    <citation type="submission" date="2019-08" db="EMBL/GenBank/DDBJ databases">
        <title>Draft genome sequences of two oriental melons (Cucumis melo L. var makuwa).</title>
        <authorList>
            <person name="Kwon S.-Y."/>
        </authorList>
    </citation>
    <scope>NUCLEOTIDE SEQUENCE [LARGE SCALE GENOMIC DNA]</scope>
    <source>
        <strain evidence="11">cv. SW 3</strain>
        <tissue evidence="10">Leaf</tissue>
    </source>
</reference>
<comment type="similarity">
    <text evidence="7 8">Belongs to the cytochrome b5 family.</text>
</comment>
<dbReference type="STRING" id="1194695.A0A5A7V8T8"/>
<dbReference type="GO" id="GO:0016020">
    <property type="term" value="C:membrane"/>
    <property type="evidence" value="ECO:0007669"/>
    <property type="project" value="UniProtKB-SubCell"/>
</dbReference>
<keyword evidence="6" id="KW-0472">Membrane</keyword>
<keyword evidence="4 8" id="KW-0479">Metal-binding</keyword>
<keyword evidence="2 8" id="KW-0349">Heme</keyword>
<gene>
    <name evidence="10" type="ORF">E6C27_scaffold82G00770</name>
</gene>
<dbReference type="PROSITE" id="PS00191">
    <property type="entry name" value="CYTOCHROME_B5_1"/>
    <property type="match status" value="1"/>
</dbReference>
<dbReference type="AlphaFoldDB" id="A0A5A7V8T8"/>
<dbReference type="PRINTS" id="PR00363">
    <property type="entry name" value="CYTOCHROMEB5"/>
</dbReference>
<dbReference type="Gene3D" id="3.10.120.10">
    <property type="entry name" value="Cytochrome b5-like heme/steroid binding domain"/>
    <property type="match status" value="1"/>
</dbReference>
<evidence type="ECO:0000256" key="1">
    <source>
        <dbReference type="ARBA" id="ARBA00004370"/>
    </source>
</evidence>
<comment type="subcellular location">
    <subcellularLocation>
        <location evidence="1">Membrane</location>
    </subcellularLocation>
</comment>
<evidence type="ECO:0000256" key="8">
    <source>
        <dbReference type="RuleBase" id="RU362121"/>
    </source>
</evidence>
<keyword evidence="3" id="KW-0812">Transmembrane</keyword>
<evidence type="ECO:0000313" key="11">
    <source>
        <dbReference type="Proteomes" id="UP000321393"/>
    </source>
</evidence>
<name>A0A5A7V8T8_CUCMM</name>